<keyword evidence="6 13" id="KW-0479">Metal-binding</keyword>
<dbReference type="GO" id="GO:0004497">
    <property type="term" value="F:monooxygenase activity"/>
    <property type="evidence" value="ECO:0007669"/>
    <property type="project" value="UniProtKB-KW"/>
</dbReference>
<dbReference type="SUPFAM" id="SSF48264">
    <property type="entry name" value="Cytochrome P450"/>
    <property type="match status" value="1"/>
</dbReference>
<feature type="transmembrane region" description="Helical" evidence="15">
    <location>
        <begin position="6"/>
        <end position="21"/>
    </location>
</feature>
<evidence type="ECO:0000256" key="13">
    <source>
        <dbReference type="PIRSR" id="PIRSR602401-1"/>
    </source>
</evidence>
<gene>
    <name evidence="16" type="ORF">ILUMI_25771</name>
</gene>
<evidence type="ECO:0000256" key="5">
    <source>
        <dbReference type="ARBA" id="ARBA00022617"/>
    </source>
</evidence>
<evidence type="ECO:0000313" key="16">
    <source>
        <dbReference type="EMBL" id="KAF2880404.1"/>
    </source>
</evidence>
<keyword evidence="15" id="KW-1133">Transmembrane helix</keyword>
<dbReference type="FunFam" id="1.10.630.10:FF:000042">
    <property type="entry name" value="Cytochrome P450"/>
    <property type="match status" value="1"/>
</dbReference>
<feature type="binding site" description="axial binding residue" evidence="13">
    <location>
        <position position="441"/>
    </location>
    <ligand>
        <name>heme</name>
        <dbReference type="ChEBI" id="CHEBI:30413"/>
    </ligand>
    <ligandPart>
        <name>Fe</name>
        <dbReference type="ChEBI" id="CHEBI:18248"/>
    </ligandPart>
</feature>
<dbReference type="PRINTS" id="PR00463">
    <property type="entry name" value="EP450I"/>
</dbReference>
<dbReference type="InterPro" id="IPR017972">
    <property type="entry name" value="Cyt_P450_CS"/>
</dbReference>
<dbReference type="OrthoDB" id="2789670at2759"/>
<evidence type="ECO:0008006" key="18">
    <source>
        <dbReference type="Google" id="ProtNLM"/>
    </source>
</evidence>
<evidence type="ECO:0000256" key="11">
    <source>
        <dbReference type="ARBA" id="ARBA00023033"/>
    </source>
</evidence>
<dbReference type="InterPro" id="IPR050476">
    <property type="entry name" value="Insect_CytP450_Detox"/>
</dbReference>
<keyword evidence="8" id="KW-0492">Microsome</keyword>
<keyword evidence="10 13" id="KW-0408">Iron</keyword>
<evidence type="ECO:0000256" key="4">
    <source>
        <dbReference type="ARBA" id="ARBA00010617"/>
    </source>
</evidence>
<reference evidence="16" key="1">
    <citation type="submission" date="2019-08" db="EMBL/GenBank/DDBJ databases">
        <title>The genome of the North American firefly Photinus pyralis.</title>
        <authorList>
            <consortium name="Photinus pyralis genome working group"/>
            <person name="Fallon T.R."/>
            <person name="Sander Lower S.E."/>
            <person name="Weng J.-K."/>
        </authorList>
    </citation>
    <scope>NUCLEOTIDE SEQUENCE</scope>
    <source>
        <strain evidence="16">TRF0915ILg1</strain>
        <tissue evidence="16">Whole body</tissue>
    </source>
</reference>
<dbReference type="EMBL" id="VTPC01090972">
    <property type="protein sequence ID" value="KAF2880404.1"/>
    <property type="molecule type" value="Genomic_DNA"/>
</dbReference>
<dbReference type="InterPro" id="IPR001128">
    <property type="entry name" value="Cyt_P450"/>
</dbReference>
<evidence type="ECO:0000256" key="3">
    <source>
        <dbReference type="ARBA" id="ARBA00004406"/>
    </source>
</evidence>
<keyword evidence="11 14" id="KW-0503">Monooxygenase</keyword>
<evidence type="ECO:0000313" key="17">
    <source>
        <dbReference type="Proteomes" id="UP000801492"/>
    </source>
</evidence>
<dbReference type="AlphaFoldDB" id="A0A8K0C534"/>
<comment type="caution">
    <text evidence="16">The sequence shown here is derived from an EMBL/GenBank/DDBJ whole genome shotgun (WGS) entry which is preliminary data.</text>
</comment>
<evidence type="ECO:0000256" key="14">
    <source>
        <dbReference type="RuleBase" id="RU000461"/>
    </source>
</evidence>
<evidence type="ECO:0000256" key="10">
    <source>
        <dbReference type="ARBA" id="ARBA00023004"/>
    </source>
</evidence>
<dbReference type="GO" id="GO:0005789">
    <property type="term" value="C:endoplasmic reticulum membrane"/>
    <property type="evidence" value="ECO:0007669"/>
    <property type="project" value="UniProtKB-SubCell"/>
</dbReference>
<evidence type="ECO:0000256" key="12">
    <source>
        <dbReference type="ARBA" id="ARBA00023136"/>
    </source>
</evidence>
<dbReference type="Pfam" id="PF00067">
    <property type="entry name" value="p450"/>
    <property type="match status" value="1"/>
</dbReference>
<dbReference type="InterPro" id="IPR002401">
    <property type="entry name" value="Cyt_P450_E_grp-I"/>
</dbReference>
<organism evidence="16 17">
    <name type="scientific">Ignelater luminosus</name>
    <name type="common">Cucubano</name>
    <name type="synonym">Pyrophorus luminosus</name>
    <dbReference type="NCBI Taxonomy" id="2038154"/>
    <lineage>
        <taxon>Eukaryota</taxon>
        <taxon>Metazoa</taxon>
        <taxon>Ecdysozoa</taxon>
        <taxon>Arthropoda</taxon>
        <taxon>Hexapoda</taxon>
        <taxon>Insecta</taxon>
        <taxon>Pterygota</taxon>
        <taxon>Neoptera</taxon>
        <taxon>Endopterygota</taxon>
        <taxon>Coleoptera</taxon>
        <taxon>Polyphaga</taxon>
        <taxon>Elateriformia</taxon>
        <taxon>Elateroidea</taxon>
        <taxon>Elateridae</taxon>
        <taxon>Agrypninae</taxon>
        <taxon>Pyrophorini</taxon>
        <taxon>Ignelater</taxon>
    </lineage>
</organism>
<accession>A0A8K0C534</accession>
<evidence type="ECO:0000256" key="2">
    <source>
        <dbReference type="ARBA" id="ARBA00004174"/>
    </source>
</evidence>
<dbReference type="PROSITE" id="PS00086">
    <property type="entry name" value="CYTOCHROME_P450"/>
    <property type="match status" value="1"/>
</dbReference>
<keyword evidence="15" id="KW-0812">Transmembrane</keyword>
<dbReference type="CDD" id="cd11056">
    <property type="entry name" value="CYP6-like"/>
    <property type="match status" value="1"/>
</dbReference>
<dbReference type="InterPro" id="IPR036396">
    <property type="entry name" value="Cyt_P450_sf"/>
</dbReference>
<keyword evidence="17" id="KW-1185">Reference proteome</keyword>
<keyword evidence="9 14" id="KW-0560">Oxidoreductase</keyword>
<feature type="transmembrane region" description="Helical" evidence="15">
    <location>
        <begin position="214"/>
        <end position="234"/>
    </location>
</feature>
<protein>
    <recommendedName>
        <fullName evidence="18">Cytochrome P450</fullName>
    </recommendedName>
</protein>
<comment type="similarity">
    <text evidence="4 14">Belongs to the cytochrome P450 family.</text>
</comment>
<dbReference type="PANTHER" id="PTHR24292">
    <property type="entry name" value="CYTOCHROME P450"/>
    <property type="match status" value="1"/>
</dbReference>
<evidence type="ECO:0000256" key="8">
    <source>
        <dbReference type="ARBA" id="ARBA00022848"/>
    </source>
</evidence>
<dbReference type="GO" id="GO:0020037">
    <property type="term" value="F:heme binding"/>
    <property type="evidence" value="ECO:0007669"/>
    <property type="project" value="InterPro"/>
</dbReference>
<evidence type="ECO:0000256" key="15">
    <source>
        <dbReference type="SAM" id="Phobius"/>
    </source>
</evidence>
<dbReference type="PRINTS" id="PR00385">
    <property type="entry name" value="P450"/>
</dbReference>
<keyword evidence="7" id="KW-0256">Endoplasmic reticulum</keyword>
<evidence type="ECO:0000256" key="9">
    <source>
        <dbReference type="ARBA" id="ARBA00023002"/>
    </source>
</evidence>
<dbReference type="PANTHER" id="PTHR24292:SF45">
    <property type="entry name" value="CYTOCHROME P450 6G1-RELATED"/>
    <property type="match status" value="1"/>
</dbReference>
<proteinExistence type="inferred from homology"/>
<name>A0A8K0C534_IGNLU</name>
<evidence type="ECO:0000256" key="1">
    <source>
        <dbReference type="ARBA" id="ARBA00001971"/>
    </source>
</evidence>
<comment type="cofactor">
    <cofactor evidence="1 13">
        <name>heme</name>
        <dbReference type="ChEBI" id="CHEBI:30413"/>
    </cofactor>
</comment>
<evidence type="ECO:0000256" key="7">
    <source>
        <dbReference type="ARBA" id="ARBA00022824"/>
    </source>
</evidence>
<evidence type="ECO:0000256" key="6">
    <source>
        <dbReference type="ARBA" id="ARBA00022723"/>
    </source>
</evidence>
<sequence>MLSWNTIIVLASIAILIYFYFTRNFNYWRNRGVPYMKPTFFFGNMIQLLTECETAGKSMAKFYDSFKGPYFGFFALNTPQLVLRDPQLIRNVLIKDFQKFQNRPFYSNPKIDPIASNTLFAIKQPEWRPLRAKLSPVFTSGKMKMMFHLMNDCGKNLKNYIDKIVGRDDVESKELTAKYTTDLIATCAFGIDANSFVVENSEFRVAGRQIFERSFLGILQSICYFFAPIFVKIFRFTFIDQQAAAFLRGVFTDTIRQRETLKNRRNDLVDILIDLKKQETKDDEFKFNEDRLVAQAIVFFGAGHETTSSTIAFTLHELCVNVGIQERLRKEIVDVIKKHGELTYEAVQDMKYLDMVVAETLRKYPLTPLIQRLCEENYYIPETGLTLEKGTAVLIPQHGLHWDPKYFPNPEKFDPERFSDENKHKIQSYVYLPFGDGPRNCIGERFGLLSSKLGIIHIIQNFRVEKNHHTQEPLQFSRSPLLRAKNGIRVTFQSL</sequence>
<dbReference type="GO" id="GO:0005506">
    <property type="term" value="F:iron ion binding"/>
    <property type="evidence" value="ECO:0007669"/>
    <property type="project" value="InterPro"/>
</dbReference>
<comment type="subcellular location">
    <subcellularLocation>
        <location evidence="3">Endoplasmic reticulum membrane</location>
        <topology evidence="3">Peripheral membrane protein</topology>
    </subcellularLocation>
    <subcellularLocation>
        <location evidence="2">Microsome membrane</location>
        <topology evidence="2">Peripheral membrane protein</topology>
    </subcellularLocation>
</comment>
<dbReference type="Proteomes" id="UP000801492">
    <property type="component" value="Unassembled WGS sequence"/>
</dbReference>
<keyword evidence="5 13" id="KW-0349">Heme</keyword>
<dbReference type="GO" id="GO:0016705">
    <property type="term" value="F:oxidoreductase activity, acting on paired donors, with incorporation or reduction of molecular oxygen"/>
    <property type="evidence" value="ECO:0007669"/>
    <property type="project" value="InterPro"/>
</dbReference>
<keyword evidence="12 15" id="KW-0472">Membrane</keyword>
<dbReference type="Gene3D" id="1.10.630.10">
    <property type="entry name" value="Cytochrome P450"/>
    <property type="match status" value="1"/>
</dbReference>